<sequence length="183" mass="19147">MGDDTGNGTCSGVLPGPNGPVGVVLSEVGLLRLSLLDREERSADRPPPASDAGDPRMAAVAKQLAAYLAGDLREFSLSLDWSLSGGFQQKVLKTLYETVGYGETVSYGELAARAGRPGAARVVGAIMGSNPIPIIVPCHRVVDSGGGLGGFSGSRRGPSMETKRRLLTLEESIAPTLFDWTFD</sequence>
<reference evidence="12 13" key="1">
    <citation type="submission" date="2020-08" db="EMBL/GenBank/DDBJ databases">
        <title>Genomic Encyclopedia of Type Strains, Phase IV (KMG-IV): sequencing the most valuable type-strain genomes for metagenomic binning, comparative biology and taxonomic classification.</title>
        <authorList>
            <person name="Goeker M."/>
        </authorList>
    </citation>
    <scope>NUCLEOTIDE SEQUENCE [LARGE SCALE GENOMIC DNA]</scope>
    <source>
        <strain evidence="12 13">YIM 65646</strain>
    </source>
</reference>
<dbReference type="InterPro" id="IPR036217">
    <property type="entry name" value="MethylDNA_cys_MeTrfase_DNAb"/>
</dbReference>
<evidence type="ECO:0000256" key="3">
    <source>
        <dbReference type="ARBA" id="ARBA00008711"/>
    </source>
</evidence>
<dbReference type="EC" id="2.1.1.63" evidence="4"/>
<proteinExistence type="inferred from homology"/>
<evidence type="ECO:0000256" key="1">
    <source>
        <dbReference type="ARBA" id="ARBA00001286"/>
    </source>
</evidence>
<evidence type="ECO:0000313" key="12">
    <source>
        <dbReference type="EMBL" id="MBB6035913.1"/>
    </source>
</evidence>
<name>A0A841FLW8_9ACTN</name>
<evidence type="ECO:0000256" key="10">
    <source>
        <dbReference type="ARBA" id="ARBA00049348"/>
    </source>
</evidence>
<dbReference type="InterPro" id="IPR001497">
    <property type="entry name" value="MethylDNA_cys_MeTrfase_AS"/>
</dbReference>
<keyword evidence="7 12" id="KW-0808">Transferase</keyword>
<evidence type="ECO:0000259" key="11">
    <source>
        <dbReference type="Pfam" id="PF01035"/>
    </source>
</evidence>
<keyword evidence="6 12" id="KW-0489">Methyltransferase</keyword>
<dbReference type="EMBL" id="JACHGT010000007">
    <property type="protein sequence ID" value="MBB6035913.1"/>
    <property type="molecule type" value="Genomic_DNA"/>
</dbReference>
<dbReference type="GO" id="GO:0003908">
    <property type="term" value="F:methylated-DNA-[protein]-cysteine S-methyltransferase activity"/>
    <property type="evidence" value="ECO:0007669"/>
    <property type="project" value="UniProtKB-EC"/>
</dbReference>
<dbReference type="Pfam" id="PF01035">
    <property type="entry name" value="DNA_binding_1"/>
    <property type="match status" value="1"/>
</dbReference>
<evidence type="ECO:0000256" key="6">
    <source>
        <dbReference type="ARBA" id="ARBA00022603"/>
    </source>
</evidence>
<comment type="function">
    <text evidence="2">Involved in the cellular defense against the biological effects of O6-methylguanine (O6-MeG) and O4-methylthymine (O4-MeT) in DNA. Repairs the methylated nucleobase in DNA by stoichiometrically transferring the methyl group to a cysteine residue in the enzyme. This is a suicide reaction: the enzyme is irreversibly inactivated.</text>
</comment>
<dbReference type="NCBIfam" id="TIGR00589">
    <property type="entry name" value="ogt"/>
    <property type="match status" value="1"/>
</dbReference>
<dbReference type="SUPFAM" id="SSF46767">
    <property type="entry name" value="Methylated DNA-protein cysteine methyltransferase, C-terminal domain"/>
    <property type="match status" value="1"/>
</dbReference>
<comment type="similarity">
    <text evidence="3">Belongs to the MGMT family.</text>
</comment>
<dbReference type="Gene3D" id="3.30.160.70">
    <property type="entry name" value="Methylated DNA-protein cysteine methyltransferase domain"/>
    <property type="match status" value="1"/>
</dbReference>
<protein>
    <recommendedName>
        <fullName evidence="5">Methylated-DNA--protein-cysteine methyltransferase</fullName>
        <ecNumber evidence="4">2.1.1.63</ecNumber>
    </recommendedName>
</protein>
<organism evidence="12 13">
    <name type="scientific">Phytomonospora endophytica</name>
    <dbReference type="NCBI Taxonomy" id="714109"/>
    <lineage>
        <taxon>Bacteria</taxon>
        <taxon>Bacillati</taxon>
        <taxon>Actinomycetota</taxon>
        <taxon>Actinomycetes</taxon>
        <taxon>Micromonosporales</taxon>
        <taxon>Micromonosporaceae</taxon>
        <taxon>Phytomonospora</taxon>
    </lineage>
</organism>
<dbReference type="PANTHER" id="PTHR46460:SF1">
    <property type="entry name" value="METHYLATED-DNA--PROTEIN-CYSTEINE METHYLTRANSFERASE"/>
    <property type="match status" value="1"/>
</dbReference>
<comment type="catalytic activity">
    <reaction evidence="1">
        <text>a 4-O-methyl-thymidine in DNA + L-cysteinyl-[protein] = a thymidine in DNA + S-methyl-L-cysteinyl-[protein]</text>
        <dbReference type="Rhea" id="RHEA:53428"/>
        <dbReference type="Rhea" id="RHEA-COMP:10131"/>
        <dbReference type="Rhea" id="RHEA-COMP:10132"/>
        <dbReference type="Rhea" id="RHEA-COMP:13555"/>
        <dbReference type="Rhea" id="RHEA-COMP:13556"/>
        <dbReference type="ChEBI" id="CHEBI:29950"/>
        <dbReference type="ChEBI" id="CHEBI:82612"/>
        <dbReference type="ChEBI" id="CHEBI:137386"/>
        <dbReference type="ChEBI" id="CHEBI:137387"/>
        <dbReference type="EC" id="2.1.1.63"/>
    </reaction>
</comment>
<dbReference type="PANTHER" id="PTHR46460">
    <property type="entry name" value="METHYLATED-DNA--PROTEIN-CYSTEINE METHYLTRANSFERASE"/>
    <property type="match status" value="1"/>
</dbReference>
<dbReference type="Proteomes" id="UP000548476">
    <property type="component" value="Unassembled WGS sequence"/>
</dbReference>
<dbReference type="InterPro" id="IPR014048">
    <property type="entry name" value="MethylDNA_cys_MeTrfase_DNA-bd"/>
</dbReference>
<evidence type="ECO:0000256" key="5">
    <source>
        <dbReference type="ARBA" id="ARBA00015377"/>
    </source>
</evidence>
<comment type="caution">
    <text evidence="12">The sequence shown here is derived from an EMBL/GenBank/DDBJ whole genome shotgun (WGS) entry which is preliminary data.</text>
</comment>
<dbReference type="RefSeq" id="WP_203686979.1">
    <property type="nucleotide sequence ID" value="NZ_BONT01000105.1"/>
</dbReference>
<dbReference type="FunFam" id="1.10.10.10:FF:000214">
    <property type="entry name" value="Methylated-DNA--protein-cysteine methyltransferase"/>
    <property type="match status" value="1"/>
</dbReference>
<dbReference type="CDD" id="cd06445">
    <property type="entry name" value="ATase"/>
    <property type="match status" value="1"/>
</dbReference>
<accession>A0A841FLW8</accession>
<evidence type="ECO:0000256" key="7">
    <source>
        <dbReference type="ARBA" id="ARBA00022679"/>
    </source>
</evidence>
<dbReference type="SUPFAM" id="SSF53155">
    <property type="entry name" value="Methylated DNA-protein cysteine methyltransferase domain"/>
    <property type="match status" value="1"/>
</dbReference>
<gene>
    <name evidence="12" type="ORF">HNR73_003777</name>
</gene>
<dbReference type="Gene3D" id="1.10.10.10">
    <property type="entry name" value="Winged helix-like DNA-binding domain superfamily/Winged helix DNA-binding domain"/>
    <property type="match status" value="1"/>
</dbReference>
<keyword evidence="13" id="KW-1185">Reference proteome</keyword>
<dbReference type="GO" id="GO:0032259">
    <property type="term" value="P:methylation"/>
    <property type="evidence" value="ECO:0007669"/>
    <property type="project" value="UniProtKB-KW"/>
</dbReference>
<dbReference type="AlphaFoldDB" id="A0A841FLW8"/>
<dbReference type="InterPro" id="IPR036631">
    <property type="entry name" value="MGMT_N_sf"/>
</dbReference>
<dbReference type="InterPro" id="IPR036388">
    <property type="entry name" value="WH-like_DNA-bd_sf"/>
</dbReference>
<keyword evidence="8" id="KW-0227">DNA damage</keyword>
<evidence type="ECO:0000256" key="4">
    <source>
        <dbReference type="ARBA" id="ARBA00011918"/>
    </source>
</evidence>
<keyword evidence="9" id="KW-0234">DNA repair</keyword>
<evidence type="ECO:0000256" key="8">
    <source>
        <dbReference type="ARBA" id="ARBA00022763"/>
    </source>
</evidence>
<comment type="catalytic activity">
    <reaction evidence="10">
        <text>a 6-O-methyl-2'-deoxyguanosine in DNA + L-cysteinyl-[protein] = S-methyl-L-cysteinyl-[protein] + a 2'-deoxyguanosine in DNA</text>
        <dbReference type="Rhea" id="RHEA:24000"/>
        <dbReference type="Rhea" id="RHEA-COMP:10131"/>
        <dbReference type="Rhea" id="RHEA-COMP:10132"/>
        <dbReference type="Rhea" id="RHEA-COMP:11367"/>
        <dbReference type="Rhea" id="RHEA-COMP:11368"/>
        <dbReference type="ChEBI" id="CHEBI:29950"/>
        <dbReference type="ChEBI" id="CHEBI:82612"/>
        <dbReference type="ChEBI" id="CHEBI:85445"/>
        <dbReference type="ChEBI" id="CHEBI:85448"/>
        <dbReference type="EC" id="2.1.1.63"/>
    </reaction>
</comment>
<evidence type="ECO:0000256" key="2">
    <source>
        <dbReference type="ARBA" id="ARBA00003317"/>
    </source>
</evidence>
<feature type="domain" description="Methylated-DNA-[protein]-cysteine S-methyltransferase DNA binding" evidence="11">
    <location>
        <begin position="87"/>
        <end position="171"/>
    </location>
</feature>
<evidence type="ECO:0000256" key="9">
    <source>
        <dbReference type="ARBA" id="ARBA00023204"/>
    </source>
</evidence>
<dbReference type="PROSITE" id="PS00374">
    <property type="entry name" value="MGMT"/>
    <property type="match status" value="1"/>
</dbReference>
<dbReference type="GO" id="GO:0006281">
    <property type="term" value="P:DNA repair"/>
    <property type="evidence" value="ECO:0007669"/>
    <property type="project" value="UniProtKB-KW"/>
</dbReference>
<evidence type="ECO:0000313" key="13">
    <source>
        <dbReference type="Proteomes" id="UP000548476"/>
    </source>
</evidence>